<dbReference type="EMBL" id="JACAQD010000026">
    <property type="protein sequence ID" value="NWC34995.1"/>
    <property type="molecule type" value="Genomic_DNA"/>
</dbReference>
<sequence length="47" mass="5007">MEKNEETIADNQTGASRKVAIGVVHLIEMAQAWIDAVLDKQPASIGG</sequence>
<organism evidence="1 2">
    <name type="scientific">Pseudomonas gingeri</name>
    <dbReference type="NCBI Taxonomy" id="117681"/>
    <lineage>
        <taxon>Bacteria</taxon>
        <taxon>Pseudomonadati</taxon>
        <taxon>Pseudomonadota</taxon>
        <taxon>Gammaproteobacteria</taxon>
        <taxon>Pseudomonadales</taxon>
        <taxon>Pseudomonadaceae</taxon>
        <taxon>Pseudomonas</taxon>
    </lineage>
</organism>
<evidence type="ECO:0000313" key="2">
    <source>
        <dbReference type="Proteomes" id="UP000520592"/>
    </source>
</evidence>
<protein>
    <submittedName>
        <fullName evidence="1">Uncharacterized protein</fullName>
    </submittedName>
</protein>
<accession>A0A7Y7YH68</accession>
<dbReference type="AlphaFoldDB" id="A0A7Y7YH68"/>
<dbReference type="Pfam" id="PF19619">
    <property type="entry name" value="DUF6124"/>
    <property type="match status" value="1"/>
</dbReference>
<proteinExistence type="predicted"/>
<evidence type="ECO:0000313" key="1">
    <source>
        <dbReference type="EMBL" id="NWC34995.1"/>
    </source>
</evidence>
<reference evidence="1 2" key="1">
    <citation type="submission" date="2020-04" db="EMBL/GenBank/DDBJ databases">
        <title>Molecular characterization of pseudomonads from Agaricus bisporus reveal novel blotch 2 pathogens in Western Europe.</title>
        <authorList>
            <person name="Taparia T."/>
            <person name="Krijger M."/>
            <person name="Haynes E."/>
            <person name="Elpinstone J.G."/>
            <person name="Noble R."/>
            <person name="Van Der Wolf J."/>
        </authorList>
    </citation>
    <scope>NUCLEOTIDE SEQUENCE [LARGE SCALE GENOMIC DNA]</scope>
    <source>
        <strain evidence="1 2">IPO3737</strain>
    </source>
</reference>
<name>A0A7Y7YH68_9PSED</name>
<dbReference type="RefSeq" id="WP_177063587.1">
    <property type="nucleotide sequence ID" value="NZ_JACAPS010000062.1"/>
</dbReference>
<comment type="caution">
    <text evidence="1">The sequence shown here is derived from an EMBL/GenBank/DDBJ whole genome shotgun (WGS) entry which is preliminary data.</text>
</comment>
<gene>
    <name evidence="1" type="ORF">HX876_21645</name>
</gene>
<dbReference type="Proteomes" id="UP000520592">
    <property type="component" value="Unassembled WGS sequence"/>
</dbReference>